<dbReference type="Gene3D" id="3.30.40.10">
    <property type="entry name" value="Zinc/RING finger domain, C3HC4 (zinc finger)"/>
    <property type="match status" value="1"/>
</dbReference>
<evidence type="ECO:0000256" key="1">
    <source>
        <dbReference type="ARBA" id="ARBA00004123"/>
    </source>
</evidence>
<evidence type="ECO:0008006" key="5">
    <source>
        <dbReference type="Google" id="ProtNLM"/>
    </source>
</evidence>
<evidence type="ECO:0000256" key="2">
    <source>
        <dbReference type="ARBA" id="ARBA00023242"/>
    </source>
</evidence>
<dbReference type="GO" id="GO:0006355">
    <property type="term" value="P:regulation of DNA-templated transcription"/>
    <property type="evidence" value="ECO:0007669"/>
    <property type="project" value="TreeGrafter"/>
</dbReference>
<comment type="subcellular location">
    <subcellularLocation>
        <location evidence="1">Nucleus</location>
    </subcellularLocation>
</comment>
<reference evidence="3" key="1">
    <citation type="submission" date="2025-08" db="UniProtKB">
        <authorList>
            <consortium name="Ensembl"/>
        </authorList>
    </citation>
    <scope>IDENTIFICATION</scope>
</reference>
<dbReference type="InterPro" id="IPR013083">
    <property type="entry name" value="Znf_RING/FYVE/PHD"/>
</dbReference>
<dbReference type="GO" id="GO:0005654">
    <property type="term" value="C:nucleoplasm"/>
    <property type="evidence" value="ECO:0007669"/>
    <property type="project" value="TreeGrafter"/>
</dbReference>
<evidence type="ECO:0000313" key="3">
    <source>
        <dbReference type="Ensembl" id="ENSSRHP00000003387.1"/>
    </source>
</evidence>
<keyword evidence="2" id="KW-0539">Nucleus</keyword>
<dbReference type="PANTHER" id="PTHR46147">
    <property type="entry name" value="HISTONE-LYSINE N-METHYLTRANSFERASE ASH1"/>
    <property type="match status" value="1"/>
</dbReference>
<proteinExistence type="predicted"/>
<sequence length="66" mass="7634">MLCNDLKPCVIGVSIGNRYLSVSVCQVWQHCDCMRLEADVEHYLCEQCDPRPVDRVLQLLIRRNVS</sequence>
<dbReference type="GO" id="GO:0042800">
    <property type="term" value="F:histone H3K4 methyltransferase activity"/>
    <property type="evidence" value="ECO:0007669"/>
    <property type="project" value="TreeGrafter"/>
</dbReference>
<accession>A0A673FTU0</accession>
<evidence type="ECO:0000313" key="4">
    <source>
        <dbReference type="Proteomes" id="UP000472270"/>
    </source>
</evidence>
<protein>
    <recommendedName>
        <fullName evidence="5">Zinc finger PHD-type domain-containing protein</fullName>
    </recommendedName>
</protein>
<keyword evidence="4" id="KW-1185">Reference proteome</keyword>
<dbReference type="AlphaFoldDB" id="A0A673FTU0"/>
<dbReference type="SUPFAM" id="SSF57903">
    <property type="entry name" value="FYVE/PHD zinc finger"/>
    <property type="match status" value="1"/>
</dbReference>
<dbReference type="InterPro" id="IPR011011">
    <property type="entry name" value="Znf_FYVE_PHD"/>
</dbReference>
<organism evidence="3 4">
    <name type="scientific">Sinocyclocheilus rhinocerous</name>
    <dbReference type="NCBI Taxonomy" id="307959"/>
    <lineage>
        <taxon>Eukaryota</taxon>
        <taxon>Metazoa</taxon>
        <taxon>Chordata</taxon>
        <taxon>Craniata</taxon>
        <taxon>Vertebrata</taxon>
        <taxon>Euteleostomi</taxon>
        <taxon>Actinopterygii</taxon>
        <taxon>Neopterygii</taxon>
        <taxon>Teleostei</taxon>
        <taxon>Ostariophysi</taxon>
        <taxon>Cypriniformes</taxon>
        <taxon>Cyprinidae</taxon>
        <taxon>Cyprininae</taxon>
        <taxon>Sinocyclocheilus</taxon>
    </lineage>
</organism>
<reference evidence="3" key="2">
    <citation type="submission" date="2025-09" db="UniProtKB">
        <authorList>
            <consortium name="Ensembl"/>
        </authorList>
    </citation>
    <scope>IDENTIFICATION</scope>
</reference>
<name>A0A673FTU0_9TELE</name>
<dbReference type="PANTHER" id="PTHR46147:SF1">
    <property type="entry name" value="HISTONE-LYSINE N-METHYLTRANSFERASE ASH1L"/>
    <property type="match status" value="1"/>
</dbReference>
<dbReference type="Proteomes" id="UP000472270">
    <property type="component" value="Unassembled WGS sequence"/>
</dbReference>
<dbReference type="Ensembl" id="ENSSRHT00000003515.1">
    <property type="protein sequence ID" value="ENSSRHP00000003387.1"/>
    <property type="gene ID" value="ENSSRHG00000002311.1"/>
</dbReference>